<evidence type="ECO:0000313" key="16">
    <source>
        <dbReference type="EMBL" id="QMV72975.1"/>
    </source>
</evidence>
<gene>
    <name evidence="16" type="ORF">HS961_09045</name>
</gene>
<evidence type="ECO:0000256" key="7">
    <source>
        <dbReference type="ARBA" id="ARBA00023186"/>
    </source>
</evidence>
<keyword evidence="4 14" id="KW-0812">Transmembrane</keyword>
<dbReference type="PROSITE" id="PS50198">
    <property type="entry name" value="PPIC_PPIASE_2"/>
    <property type="match status" value="1"/>
</dbReference>
<dbReference type="GO" id="GO:0005886">
    <property type="term" value="C:plasma membrane"/>
    <property type="evidence" value="ECO:0007669"/>
    <property type="project" value="UniProtKB-SubCell"/>
</dbReference>
<comment type="similarity">
    <text evidence="9">Belongs to the PpiD chaperone family.</text>
</comment>
<dbReference type="Pfam" id="PF13616">
    <property type="entry name" value="Rotamase_3"/>
    <property type="match status" value="1"/>
</dbReference>
<evidence type="ECO:0000256" key="9">
    <source>
        <dbReference type="ARBA" id="ARBA00038408"/>
    </source>
</evidence>
<keyword evidence="17" id="KW-1185">Reference proteome</keyword>
<dbReference type="InterPro" id="IPR046357">
    <property type="entry name" value="PPIase_dom_sf"/>
</dbReference>
<dbReference type="InterPro" id="IPR027304">
    <property type="entry name" value="Trigger_fact/SurA_dom_sf"/>
</dbReference>
<evidence type="ECO:0000256" key="5">
    <source>
        <dbReference type="ARBA" id="ARBA00022989"/>
    </source>
</evidence>
<evidence type="ECO:0000256" key="3">
    <source>
        <dbReference type="ARBA" id="ARBA00022519"/>
    </source>
</evidence>
<dbReference type="InterPro" id="IPR000297">
    <property type="entry name" value="PPIase_PpiC"/>
</dbReference>
<keyword evidence="7" id="KW-0143">Chaperone</keyword>
<dbReference type="Gene3D" id="1.10.4030.10">
    <property type="entry name" value="Porin chaperone SurA, peptide-binding domain"/>
    <property type="match status" value="1"/>
</dbReference>
<keyword evidence="13" id="KW-0175">Coiled coil</keyword>
<dbReference type="SUPFAM" id="SSF109998">
    <property type="entry name" value="Triger factor/SurA peptide-binding domain-like"/>
    <property type="match status" value="1"/>
</dbReference>
<dbReference type="KEGG" id="cpis:HS961_09045"/>
<feature type="coiled-coil region" evidence="13">
    <location>
        <begin position="507"/>
        <end position="534"/>
    </location>
</feature>
<evidence type="ECO:0000256" key="4">
    <source>
        <dbReference type="ARBA" id="ARBA00022692"/>
    </source>
</evidence>
<protein>
    <recommendedName>
        <fullName evidence="10">Periplasmic chaperone PpiD</fullName>
    </recommendedName>
    <alternativeName>
        <fullName evidence="11">Periplasmic folding chaperone</fullName>
    </alternativeName>
</protein>
<dbReference type="RefSeq" id="WP_182327381.1">
    <property type="nucleotide sequence ID" value="NZ_CP058554.1"/>
</dbReference>
<evidence type="ECO:0000256" key="10">
    <source>
        <dbReference type="ARBA" id="ARBA00040743"/>
    </source>
</evidence>
<dbReference type="PANTHER" id="PTHR47529">
    <property type="entry name" value="PEPTIDYL-PROLYL CIS-TRANS ISOMERASE D"/>
    <property type="match status" value="1"/>
</dbReference>
<name>A0A7G5EG50_9BURK</name>
<keyword evidence="6 14" id="KW-0472">Membrane</keyword>
<evidence type="ECO:0000256" key="12">
    <source>
        <dbReference type="PROSITE-ProRule" id="PRU00278"/>
    </source>
</evidence>
<keyword evidence="8 12" id="KW-0413">Isomerase</keyword>
<sequence length="637" mass="70773">MFETIRKYSKVLMYPLFLLIILSFVLVGVNQNYFTEKSPVVAKVNGKDITQMDWDNAHRVASDRMRQQDPNMDSKWMDGPEARYLTLERMVRDQVIDAAVQKMHLTVDNASLVRALQEIPQIAALKKPDGSLDVDAYRALVGAQGMTPEGFEAGMRRDIAARQVLGGVSNTAFATDEQTKLAVDALYQQREIQLAQFAAKDYASQVKTTDADVEAFYKSNQELFRQKEQSTIEYVVLNADAVKSMIKPSEDDLRTYYKENLSRFMDKEQRHISHILIDAPASMSAADREKAKQRAEQLLAEVKANPAQFADVAKKNSQDTGSRNSGGDLGLVKQGDMVKPFEDAAFAMKTGDISDLVSTEYGFHIIKMGEIKTPRTPSFEELRAKIETEVLAQQVQRKYAEVAESFSNLVFEQSDSLQPVAEKLGLKIQKAEHITRTAAPGATGPLANATFLEALFSSDALQNKRNTEAIEVAPSTLASGRVVEHFDARILPFEEVKAKAHDLFVAQKAAELARQDAQAKLEAWKADAAGAKLAAPIVVSRQDAKGQAPSVLNAAMHAKIGDAASWVGVDLGNDGYTIVRVNKVVPRGEDSAELRLRQKQEFERYQSNAETLAYYEMLKERFKVQIKVPRPAETKIS</sequence>
<dbReference type="SUPFAM" id="SSF54534">
    <property type="entry name" value="FKBP-like"/>
    <property type="match status" value="1"/>
</dbReference>
<evidence type="ECO:0000259" key="15">
    <source>
        <dbReference type="PROSITE" id="PS50198"/>
    </source>
</evidence>
<evidence type="ECO:0000256" key="14">
    <source>
        <dbReference type="SAM" id="Phobius"/>
    </source>
</evidence>
<comment type="subcellular location">
    <subcellularLocation>
        <location evidence="1">Cell inner membrane</location>
        <topology evidence="1">Single-pass type II membrane protein</topology>
        <orientation evidence="1">Periplasmic side</orientation>
    </subcellularLocation>
</comment>
<dbReference type="EMBL" id="CP058554">
    <property type="protein sequence ID" value="QMV72975.1"/>
    <property type="molecule type" value="Genomic_DNA"/>
</dbReference>
<dbReference type="PROSITE" id="PS01096">
    <property type="entry name" value="PPIC_PPIASE_1"/>
    <property type="match status" value="1"/>
</dbReference>
<proteinExistence type="inferred from homology"/>
<evidence type="ECO:0000256" key="1">
    <source>
        <dbReference type="ARBA" id="ARBA00004382"/>
    </source>
</evidence>
<evidence type="ECO:0000256" key="6">
    <source>
        <dbReference type="ARBA" id="ARBA00023136"/>
    </source>
</evidence>
<dbReference type="AlphaFoldDB" id="A0A7G5EG50"/>
<evidence type="ECO:0000256" key="13">
    <source>
        <dbReference type="SAM" id="Coils"/>
    </source>
</evidence>
<dbReference type="PANTHER" id="PTHR47529:SF1">
    <property type="entry name" value="PERIPLASMIC CHAPERONE PPID"/>
    <property type="match status" value="1"/>
</dbReference>
<feature type="transmembrane region" description="Helical" evidence="14">
    <location>
        <begin position="12"/>
        <end position="29"/>
    </location>
</feature>
<dbReference type="GO" id="GO:0003755">
    <property type="term" value="F:peptidyl-prolyl cis-trans isomerase activity"/>
    <property type="evidence" value="ECO:0007669"/>
    <property type="project" value="UniProtKB-KW"/>
</dbReference>
<keyword evidence="3" id="KW-0997">Cell inner membrane</keyword>
<evidence type="ECO:0000313" key="17">
    <source>
        <dbReference type="Proteomes" id="UP000515240"/>
    </source>
</evidence>
<evidence type="ECO:0000256" key="8">
    <source>
        <dbReference type="ARBA" id="ARBA00023235"/>
    </source>
</evidence>
<keyword evidence="12" id="KW-0697">Rotamase</keyword>
<dbReference type="Gene3D" id="3.10.50.40">
    <property type="match status" value="1"/>
</dbReference>
<reference evidence="16 17" key="1">
    <citation type="journal article" date="2020" name="G3 (Bethesda)">
        <title>CeMbio - The Caenorhabditis elegans Microbiome Resource.</title>
        <authorList>
            <person name="Dirksen P."/>
            <person name="Assie A."/>
            <person name="Zimmermann J."/>
            <person name="Zhang F."/>
            <person name="Tietje A.M."/>
            <person name="Marsh S.A."/>
            <person name="Felix M.A."/>
            <person name="Shapira M."/>
            <person name="Kaleta C."/>
            <person name="Schulenburg H."/>
            <person name="Samuel B."/>
        </authorList>
    </citation>
    <scope>NUCLEOTIDE SEQUENCE [LARGE SCALE GENOMIC DNA]</scope>
    <source>
        <strain evidence="16 17">BIGb0172</strain>
    </source>
</reference>
<dbReference type="Proteomes" id="UP000515240">
    <property type="component" value="Chromosome"/>
</dbReference>
<evidence type="ECO:0000256" key="11">
    <source>
        <dbReference type="ARBA" id="ARBA00042775"/>
    </source>
</evidence>
<keyword evidence="2" id="KW-1003">Cell membrane</keyword>
<keyword evidence="5 14" id="KW-1133">Transmembrane helix</keyword>
<accession>A0A7G5EG50</accession>
<evidence type="ECO:0000256" key="2">
    <source>
        <dbReference type="ARBA" id="ARBA00022475"/>
    </source>
</evidence>
<feature type="domain" description="PpiC" evidence="15">
    <location>
        <begin position="267"/>
        <end position="370"/>
    </location>
</feature>
<dbReference type="InterPro" id="IPR023058">
    <property type="entry name" value="PPIase_PpiC_CS"/>
</dbReference>
<organism evidence="16 17">
    <name type="scientific">Comamonas piscis</name>
    <dbReference type="NCBI Taxonomy" id="1562974"/>
    <lineage>
        <taxon>Bacteria</taxon>
        <taxon>Pseudomonadati</taxon>
        <taxon>Pseudomonadota</taxon>
        <taxon>Betaproteobacteria</taxon>
        <taxon>Burkholderiales</taxon>
        <taxon>Comamonadaceae</taxon>
        <taxon>Comamonas</taxon>
    </lineage>
</organism>
<dbReference type="InterPro" id="IPR052029">
    <property type="entry name" value="PpiD_chaperone"/>
</dbReference>
<dbReference type="Pfam" id="PF13624">
    <property type="entry name" value="SurA_N_3"/>
    <property type="match status" value="1"/>
</dbReference>